<dbReference type="GeneID" id="85441104"/>
<dbReference type="AlphaFoldDB" id="A0AAD8Q8L4"/>
<gene>
    <name evidence="2" type="ORF">LY79DRAFT_540417</name>
</gene>
<sequence length="88" mass="9460">MDPSDRPQVPVLSPNPGQLSKARPETKRLGSYSATGGTPGSLFPSPNPPNFHVQKAPSPSLAHIRRIPLLFFLTLSCPPKRNSFPGSD</sequence>
<accession>A0AAD8Q8L4</accession>
<organism evidence="2 3">
    <name type="scientific">Colletotrichum navitas</name>
    <dbReference type="NCBI Taxonomy" id="681940"/>
    <lineage>
        <taxon>Eukaryota</taxon>
        <taxon>Fungi</taxon>
        <taxon>Dikarya</taxon>
        <taxon>Ascomycota</taxon>
        <taxon>Pezizomycotina</taxon>
        <taxon>Sordariomycetes</taxon>
        <taxon>Hypocreomycetidae</taxon>
        <taxon>Glomerellales</taxon>
        <taxon>Glomerellaceae</taxon>
        <taxon>Colletotrichum</taxon>
        <taxon>Colletotrichum graminicola species complex</taxon>
    </lineage>
</organism>
<feature type="region of interest" description="Disordered" evidence="1">
    <location>
        <begin position="1"/>
        <end position="57"/>
    </location>
</feature>
<keyword evidence="3" id="KW-1185">Reference proteome</keyword>
<dbReference type="RefSeq" id="XP_060418366.1">
    <property type="nucleotide sequence ID" value="XM_060556864.1"/>
</dbReference>
<name>A0AAD8Q8L4_9PEZI</name>
<evidence type="ECO:0000256" key="1">
    <source>
        <dbReference type="SAM" id="MobiDB-lite"/>
    </source>
</evidence>
<protein>
    <submittedName>
        <fullName evidence="2">Uncharacterized protein</fullName>
    </submittedName>
</protein>
<reference evidence="2" key="1">
    <citation type="submission" date="2021-06" db="EMBL/GenBank/DDBJ databases">
        <title>Comparative genomics, transcriptomics and evolutionary studies reveal genomic signatures of adaptation to plant cell wall in hemibiotrophic fungi.</title>
        <authorList>
            <consortium name="DOE Joint Genome Institute"/>
            <person name="Baroncelli R."/>
            <person name="Diaz J.F."/>
            <person name="Benocci T."/>
            <person name="Peng M."/>
            <person name="Battaglia E."/>
            <person name="Haridas S."/>
            <person name="Andreopoulos W."/>
            <person name="Labutti K."/>
            <person name="Pangilinan J."/>
            <person name="Floch G.L."/>
            <person name="Makela M.R."/>
            <person name="Henrissat B."/>
            <person name="Grigoriev I.V."/>
            <person name="Crouch J.A."/>
            <person name="De Vries R.P."/>
            <person name="Sukno S.A."/>
            <person name="Thon M.R."/>
        </authorList>
    </citation>
    <scope>NUCLEOTIDE SEQUENCE</scope>
    <source>
        <strain evidence="2">CBS 125086</strain>
    </source>
</reference>
<comment type="caution">
    <text evidence="2">The sequence shown here is derived from an EMBL/GenBank/DDBJ whole genome shotgun (WGS) entry which is preliminary data.</text>
</comment>
<proteinExistence type="predicted"/>
<dbReference type="EMBL" id="JAHLJV010000007">
    <property type="protein sequence ID" value="KAK1597594.1"/>
    <property type="molecule type" value="Genomic_DNA"/>
</dbReference>
<evidence type="ECO:0000313" key="3">
    <source>
        <dbReference type="Proteomes" id="UP001230504"/>
    </source>
</evidence>
<evidence type="ECO:0000313" key="2">
    <source>
        <dbReference type="EMBL" id="KAK1597594.1"/>
    </source>
</evidence>
<dbReference type="Proteomes" id="UP001230504">
    <property type="component" value="Unassembled WGS sequence"/>
</dbReference>